<dbReference type="EMBL" id="JAVEPI010000001">
    <property type="protein sequence ID" value="KAK1444436.1"/>
    <property type="molecule type" value="Genomic_DNA"/>
</dbReference>
<comment type="caution">
    <text evidence="3">The sequence shown here is derived from an EMBL/GenBank/DDBJ whole genome shotgun (WGS) entry which is preliminary data.</text>
</comment>
<sequence>MDQVTTILVFDLNQKPSSSDPSDEEIQDAKLLYYYPEHREVEERRSHFGLIEGLIGMVGSFTTNKIDFLRTKLFVTTISEWCDGVYLVVCFKNDKSKDNETAQYSHHWENFITKVVLEDAKKLFQLVHGPLSDHLEQLAASKEYLDQLRHLFDDILPEFIVNSANSSLSVLNSWNASQKAKMNAECAVEAQFLIQGLCQRFDAVKEFLIIHNKQLIHSSLDMNDMLLLYTYLLKHDGKVCKRQEFRLCKKEGRAELHVMDSETGTPFGPEINLKGRKYHLSVICHADIYLVVLLQAEDVFFTLNNIKEYLEVIPNGFSPLTPSKKEPTMAPNTKTLCVNTASKSIRCIGYENIDEKALKELNVIHGIHQLISSGEDRVNSAHVKDGYRWISAKSSNDRIIYRVIENSGISLTDTKTTFQEFIKQNLGVIYFI</sequence>
<dbReference type="PANTHER" id="PTHR13056:SF0">
    <property type="entry name" value="VACUOLAR FUSION PROTEIN CCZ1 HOMOLOG-RELATED"/>
    <property type="match status" value="1"/>
</dbReference>
<dbReference type="GO" id="GO:0035658">
    <property type="term" value="C:Mon1-Ccz1 complex"/>
    <property type="evidence" value="ECO:0007669"/>
    <property type="project" value="InterPro"/>
</dbReference>
<dbReference type="GO" id="GO:0016192">
    <property type="term" value="P:vesicle-mediated transport"/>
    <property type="evidence" value="ECO:0007669"/>
    <property type="project" value="InterPro"/>
</dbReference>
<comment type="similarity">
    <text evidence="1">Belongs to the CCZ1 family.</text>
</comment>
<evidence type="ECO:0000313" key="3">
    <source>
        <dbReference type="EMBL" id="KAK1444436.1"/>
    </source>
</evidence>
<dbReference type="PANTHER" id="PTHR13056">
    <property type="entry name" value="VACUOLAR FUSION PROTEIN CCZ1 HOMOLOG-RELATED"/>
    <property type="match status" value="1"/>
</dbReference>
<name>A0AAD8PFN7_BABGI</name>
<evidence type="ECO:0000259" key="2">
    <source>
        <dbReference type="Pfam" id="PF19031"/>
    </source>
</evidence>
<keyword evidence="4" id="KW-1185">Reference proteome</keyword>
<dbReference type="Pfam" id="PF19031">
    <property type="entry name" value="Intu_longin_1"/>
    <property type="match status" value="1"/>
</dbReference>
<evidence type="ECO:0000313" key="4">
    <source>
        <dbReference type="Proteomes" id="UP001230268"/>
    </source>
</evidence>
<gene>
    <name evidence="3" type="ORF">BgAZ_103420</name>
</gene>
<feature type="domain" description="CCZ1/INTU/HSP4 first Longin" evidence="2">
    <location>
        <begin position="23"/>
        <end position="129"/>
    </location>
</feature>
<reference evidence="3" key="1">
    <citation type="submission" date="2023-08" db="EMBL/GenBank/DDBJ databases">
        <title>Draft sequence of the Babesia gibsoni genome.</title>
        <authorList>
            <person name="Yamagishi J.Y."/>
            <person name="Xuan X.X."/>
        </authorList>
    </citation>
    <scope>NUCLEOTIDE SEQUENCE</scope>
    <source>
        <strain evidence="3">Azabu</strain>
    </source>
</reference>
<organism evidence="3 4">
    <name type="scientific">Babesia gibsoni</name>
    <dbReference type="NCBI Taxonomy" id="33632"/>
    <lineage>
        <taxon>Eukaryota</taxon>
        <taxon>Sar</taxon>
        <taxon>Alveolata</taxon>
        <taxon>Apicomplexa</taxon>
        <taxon>Aconoidasida</taxon>
        <taxon>Piroplasmida</taxon>
        <taxon>Babesiidae</taxon>
        <taxon>Babesia</taxon>
    </lineage>
</organism>
<evidence type="ECO:0000256" key="1">
    <source>
        <dbReference type="ARBA" id="ARBA00005352"/>
    </source>
</evidence>
<accession>A0AAD8PFN7</accession>
<proteinExistence type="inferred from homology"/>
<dbReference type="Proteomes" id="UP001230268">
    <property type="component" value="Unassembled WGS sequence"/>
</dbReference>
<dbReference type="InterPro" id="IPR013176">
    <property type="entry name" value="Ccz1"/>
</dbReference>
<dbReference type="InterPro" id="IPR043987">
    <property type="entry name" value="CCZ1/INTU/HSP4_longin_1"/>
</dbReference>
<protein>
    <recommendedName>
        <fullName evidence="2">CCZ1/INTU/HSP4 first Longin domain-containing protein</fullName>
    </recommendedName>
</protein>
<dbReference type="AlphaFoldDB" id="A0AAD8PFN7"/>